<dbReference type="Gene3D" id="3.40.50.300">
    <property type="entry name" value="P-loop containing nucleotide triphosphate hydrolases"/>
    <property type="match status" value="1"/>
</dbReference>
<reference evidence="1 2" key="1">
    <citation type="submission" date="2024-02" db="EMBL/GenBank/DDBJ databases">
        <title>Genome analysis and characterization of Microbaculum marinisediminis sp. nov., isolated from marine sediment.</title>
        <authorList>
            <person name="Du Z.-J."/>
            <person name="Ye Y.-Q."/>
            <person name="Zhang Z.-R."/>
            <person name="Yuan S.-M."/>
            <person name="Zhang X.-Y."/>
        </authorList>
    </citation>
    <scope>NUCLEOTIDE SEQUENCE [LARGE SCALE GENOMIC DNA]</scope>
    <source>
        <strain evidence="1 2">SDUM1044001</strain>
    </source>
</reference>
<gene>
    <name evidence="1" type="ORF">V3328_12735</name>
</gene>
<keyword evidence="2" id="KW-1185">Reference proteome</keyword>
<comment type="caution">
    <text evidence="1">The sequence shown here is derived from an EMBL/GenBank/DDBJ whole genome shotgun (WGS) entry which is preliminary data.</text>
</comment>
<dbReference type="EMBL" id="JAZHOF010000004">
    <property type="protein sequence ID" value="MEJ8572348.1"/>
    <property type="molecule type" value="Genomic_DNA"/>
</dbReference>
<dbReference type="RefSeq" id="WP_340330033.1">
    <property type="nucleotide sequence ID" value="NZ_JAZHOF010000004.1"/>
</dbReference>
<sequence>MDNIPVRRLCFVHVGKTGGTYLSKGLRMLARQSGIDMEFFSHKRSISYVFANEPDMSAVFGIRDPLEIFVSGFYSRQRKGAPRYNVEWSDEEKEAFARFSTPNELAEAISSEDSETRLAATRAMDSIGHVKKNLHGYLKGPAFLENNKDRIFFIFNQQTLDEDIRRYYSLFGRKVPQKLVGNEDLKHKNPDNLDRRLSDVAIKNLREHYKKDMQIYRKCLNIRREILKKIEENSDAYAASVAKVV</sequence>
<accession>A0AAW9RPU8</accession>
<protein>
    <recommendedName>
        <fullName evidence="3">Sulfotransferase family protein</fullName>
    </recommendedName>
</protein>
<proteinExistence type="predicted"/>
<name>A0AAW9RPU8_9HYPH</name>
<dbReference type="AlphaFoldDB" id="A0AAW9RPU8"/>
<dbReference type="InterPro" id="IPR027417">
    <property type="entry name" value="P-loop_NTPase"/>
</dbReference>
<dbReference type="Proteomes" id="UP001378188">
    <property type="component" value="Unassembled WGS sequence"/>
</dbReference>
<evidence type="ECO:0008006" key="3">
    <source>
        <dbReference type="Google" id="ProtNLM"/>
    </source>
</evidence>
<organism evidence="1 2">
    <name type="scientific">Microbaculum marinum</name>
    <dbReference type="NCBI Taxonomy" id="1764581"/>
    <lineage>
        <taxon>Bacteria</taxon>
        <taxon>Pseudomonadati</taxon>
        <taxon>Pseudomonadota</taxon>
        <taxon>Alphaproteobacteria</taxon>
        <taxon>Hyphomicrobiales</taxon>
        <taxon>Tepidamorphaceae</taxon>
        <taxon>Microbaculum</taxon>
    </lineage>
</organism>
<evidence type="ECO:0000313" key="2">
    <source>
        <dbReference type="Proteomes" id="UP001378188"/>
    </source>
</evidence>
<evidence type="ECO:0000313" key="1">
    <source>
        <dbReference type="EMBL" id="MEJ8572348.1"/>
    </source>
</evidence>